<feature type="region of interest" description="Disordered" evidence="1">
    <location>
        <begin position="1"/>
        <end position="79"/>
    </location>
</feature>
<dbReference type="PANTHER" id="PTHR35605">
    <property type="entry name" value="ECP2 EFFECTOR PROTEIN DOMAIN-CONTAINING PROTEIN-RELATED"/>
    <property type="match status" value="1"/>
</dbReference>
<evidence type="ECO:0000313" key="2">
    <source>
        <dbReference type="EMBL" id="KAF4626802.1"/>
    </source>
</evidence>
<name>A0A8H4VYC8_9HELO</name>
<accession>A0A8H4VYC8</accession>
<dbReference type="Proteomes" id="UP000566819">
    <property type="component" value="Unassembled WGS sequence"/>
</dbReference>
<dbReference type="OrthoDB" id="3466524at2759"/>
<comment type="caution">
    <text evidence="2">The sequence shown here is derived from an EMBL/GenBank/DDBJ whole genome shotgun (WGS) entry which is preliminary data.</text>
</comment>
<sequence>MSQQQKNSHPGELAGPKRAKAQDEPKSSKRPKTSRGGKSKKVRTEEENEDENELQEERLPDSPANQVPLVPKGLHKPVPFRDNKPAEDFLLPYLAMVFSPVHTSSEVRTYGIRALLISYRAAIKALDIDCNINPDTLTFTYFNTLIKGNRFRELGTAAIDVLMPMDQRPKRGEINDVNGKPTRPEWDDLRGRMIRDATHTTHVGMEGLKRLLQVVNKTYGTEFDLGVITRGHRGIYDRIKETRGENYILQTNGAIHNGQETGLNRPLLWVYHGNEESRNGQDWAQPNWAKSNHWEGFTGPDKKENLNRKAKREAVRSWELEKILDDVAKRTKGVWRVTENYEEGDKDGWSLGVGCGHFVRKVARPDNYTDRMDVCAWEHLGGKANNNDDNQENDNEDEEAAIREALKRTRGDITRVINELVENWVSIFIKLMIRETKSQPLESIKADLFFLVLHLLLFLHHLLFTSPIITPGLLPSAQQSLKVNQPSNAIMQLTHLTTSFALISAVLGLTSRGSQYSGLDIPDGPRSMDNYKIDVMTLNGTIHGVPWTGQGTIEQIYAEFTKAHPDVVAAANAPKSAAGKRNPESKSIVQRDEKTGLFCVPIPGWDWTGADIQRIGQGIQYLDNVDAYCIANGHSCSRISCSYNSDIWLCNDNDGPIYNGCSYMATFAQDIINSCSVDLAPVTWTTIAGGQEFDTNDFNIIVRSDSC</sequence>
<protein>
    <submittedName>
        <fullName evidence="2">Uncharacterized protein</fullName>
    </submittedName>
</protein>
<dbReference type="EMBL" id="JAAMPI010001082">
    <property type="protein sequence ID" value="KAF4626802.1"/>
    <property type="molecule type" value="Genomic_DNA"/>
</dbReference>
<evidence type="ECO:0000313" key="3">
    <source>
        <dbReference type="Proteomes" id="UP000566819"/>
    </source>
</evidence>
<organism evidence="2 3">
    <name type="scientific">Cudoniella acicularis</name>
    <dbReference type="NCBI Taxonomy" id="354080"/>
    <lineage>
        <taxon>Eukaryota</taxon>
        <taxon>Fungi</taxon>
        <taxon>Dikarya</taxon>
        <taxon>Ascomycota</taxon>
        <taxon>Pezizomycotina</taxon>
        <taxon>Leotiomycetes</taxon>
        <taxon>Helotiales</taxon>
        <taxon>Tricladiaceae</taxon>
        <taxon>Cudoniella</taxon>
    </lineage>
</organism>
<proteinExistence type="predicted"/>
<dbReference type="PANTHER" id="PTHR35605:SF1">
    <property type="entry name" value="ECP2 EFFECTOR PROTEIN DOMAIN-CONTAINING PROTEIN-RELATED"/>
    <property type="match status" value="1"/>
</dbReference>
<dbReference type="AlphaFoldDB" id="A0A8H4VYC8"/>
<evidence type="ECO:0000256" key="1">
    <source>
        <dbReference type="SAM" id="MobiDB-lite"/>
    </source>
</evidence>
<reference evidence="2 3" key="1">
    <citation type="submission" date="2020-03" db="EMBL/GenBank/DDBJ databases">
        <title>Draft Genome Sequence of Cudoniella acicularis.</title>
        <authorList>
            <person name="Buettner E."/>
            <person name="Kellner H."/>
        </authorList>
    </citation>
    <scope>NUCLEOTIDE SEQUENCE [LARGE SCALE GENOMIC DNA]</scope>
    <source>
        <strain evidence="2 3">DSM 108380</strain>
    </source>
</reference>
<keyword evidence="3" id="KW-1185">Reference proteome</keyword>
<feature type="compositionally biased region" description="Basic residues" evidence="1">
    <location>
        <begin position="28"/>
        <end position="41"/>
    </location>
</feature>
<gene>
    <name evidence="2" type="ORF">G7Y89_g11356</name>
</gene>